<dbReference type="AlphaFoldDB" id="A0A0D8ZMT9"/>
<evidence type="ECO:0000313" key="2">
    <source>
        <dbReference type="Proteomes" id="UP000032452"/>
    </source>
</evidence>
<accession>A0A0D8ZMT9</accession>
<dbReference type="EMBL" id="JYON01000034">
    <property type="protein sequence ID" value="KJH69754.1"/>
    <property type="molecule type" value="Genomic_DNA"/>
</dbReference>
<proteinExistence type="predicted"/>
<evidence type="ECO:0000313" key="1">
    <source>
        <dbReference type="EMBL" id="KJH69754.1"/>
    </source>
</evidence>
<protein>
    <submittedName>
        <fullName evidence="1">Uncharacterized protein</fullName>
    </submittedName>
</protein>
<dbReference type="RefSeq" id="WP_045056803.1">
    <property type="nucleotide sequence ID" value="NZ_CAWMDP010000031.1"/>
</dbReference>
<dbReference type="InterPro" id="IPR035069">
    <property type="entry name" value="TTHA1013/TTHA0281-like"/>
</dbReference>
<name>A0A0D8ZMT9_9CYAN</name>
<gene>
    <name evidence="1" type="ORF">UH38_21775</name>
</gene>
<dbReference type="SUPFAM" id="SSF143100">
    <property type="entry name" value="TTHA1013/TTHA0281-like"/>
    <property type="match status" value="1"/>
</dbReference>
<dbReference type="Proteomes" id="UP000032452">
    <property type="component" value="Unassembled WGS sequence"/>
</dbReference>
<sequence>MQYQVFVQNPAERKFVASIVGIPAVSEEGATEEEAVFKAKAALEAQLARGKFITIELPQTNSPEILTSVLKTAIAVNHKSDSPTPTMKYAGIFANDPSFDDWTEKLAIIRQQANAADDEQ</sequence>
<keyword evidence="2" id="KW-1185">Reference proteome</keyword>
<dbReference type="PATRIC" id="fig|1618023.3.peg.2664"/>
<comment type="caution">
    <text evidence="1">The sequence shown here is derived from an EMBL/GenBank/DDBJ whole genome shotgun (WGS) entry which is preliminary data.</text>
</comment>
<reference evidence="1 2" key="1">
    <citation type="submission" date="2015-02" db="EMBL/GenBank/DDBJ databases">
        <title>Draft genome of a novel marine cyanobacterium (Chroococcales) isolated from South Atlantic Ocean.</title>
        <authorList>
            <person name="Rigonato J."/>
            <person name="Alvarenga D.O."/>
            <person name="Branco L.H."/>
            <person name="Varani A.M."/>
            <person name="Brandini F.P."/>
            <person name="Fiore M.F."/>
        </authorList>
    </citation>
    <scope>NUCLEOTIDE SEQUENCE [LARGE SCALE GENOMIC DNA]</scope>
    <source>
        <strain evidence="1 2">CENA595</strain>
    </source>
</reference>
<organism evidence="1 2">
    <name type="scientific">Aliterella atlantica CENA595</name>
    <dbReference type="NCBI Taxonomy" id="1618023"/>
    <lineage>
        <taxon>Bacteria</taxon>
        <taxon>Bacillati</taxon>
        <taxon>Cyanobacteriota</taxon>
        <taxon>Cyanophyceae</taxon>
        <taxon>Chroococcidiopsidales</taxon>
        <taxon>Aliterellaceae</taxon>
        <taxon>Aliterella</taxon>
    </lineage>
</organism>
<dbReference type="STRING" id="1618023.UH38_21775"/>
<dbReference type="OrthoDB" id="488131at2"/>